<dbReference type="GO" id="GO:0005992">
    <property type="term" value="P:trehalose biosynthetic process"/>
    <property type="evidence" value="ECO:0007669"/>
    <property type="project" value="InterPro"/>
</dbReference>
<keyword evidence="3" id="KW-1185">Reference proteome</keyword>
<accession>A0A1H8SG27</accession>
<dbReference type="EMBL" id="FOCX01000019">
    <property type="protein sequence ID" value="SEO77979.1"/>
    <property type="molecule type" value="Genomic_DNA"/>
</dbReference>
<feature type="compositionally biased region" description="Low complexity" evidence="1">
    <location>
        <begin position="106"/>
        <end position="116"/>
    </location>
</feature>
<proteinExistence type="predicted"/>
<sequence length="541" mass="59979">MSGRDLDPGNRHAKALGTDADLDPDSGVDTPGERNGGRNLIVVSNRQPYSHEYDGETVTVDRPTGGVTAGLDPVMRELGGTWIAWGDGDADRAVVDDVGRVTVPPSEDSSSNAVSSDRSRTDDREQGEYTLRRVWLSDAEVQNYYYGFSNQVLWPLCHSFLGHVHCDGAFWDAYRTVNQRFAANAATSASDDVLADTTIWIHDYHLALAPRAIRRQLGSAVDVAQFWHIPWPDWNTFRACPRRQDLVRGLLGADRIGFHTNRYAENFLECVSTAVDDAAVDWSDRRVRYRDREISIRAIPMGVPVDDVAETATTAEATAFPARLRAQHGIEAGTTLAVGVDRLDYSKGIPERLRALESLLDDTPDLRGDLTYIQVGSVTRETIPAYRAIQEEVADCVERLNDRFGTDDWQPVVYTTAHLSQAELFGLYREADLGIVSPLRDGMNLVAQEYVAAQGSDPGVLLLSRGTGAYDEFGEHALALNPCDVSDFATTIEDALAMPDDERRRRMDGLSRAVSERDLDSWVSQCLRQDGKQPRVRHQPT</sequence>
<organism evidence="2 3">
    <name type="scientific">Halorientalis persicus</name>
    <dbReference type="NCBI Taxonomy" id="1367881"/>
    <lineage>
        <taxon>Archaea</taxon>
        <taxon>Methanobacteriati</taxon>
        <taxon>Methanobacteriota</taxon>
        <taxon>Stenosarchaea group</taxon>
        <taxon>Halobacteria</taxon>
        <taxon>Halobacteriales</taxon>
        <taxon>Haloarculaceae</taxon>
        <taxon>Halorientalis</taxon>
    </lineage>
</organism>
<feature type="region of interest" description="Disordered" evidence="1">
    <location>
        <begin position="1"/>
        <end position="39"/>
    </location>
</feature>
<evidence type="ECO:0000313" key="2">
    <source>
        <dbReference type="EMBL" id="SEO77979.1"/>
    </source>
</evidence>
<evidence type="ECO:0000313" key="3">
    <source>
        <dbReference type="Proteomes" id="UP000198775"/>
    </source>
</evidence>
<protein>
    <submittedName>
        <fullName evidence="2">Trehalose 6-phosphate synthase</fullName>
    </submittedName>
</protein>
<feature type="compositionally biased region" description="Basic and acidic residues" evidence="1">
    <location>
        <begin position="1"/>
        <end position="10"/>
    </location>
</feature>
<dbReference type="InterPro" id="IPR001830">
    <property type="entry name" value="Glyco_trans_20"/>
</dbReference>
<dbReference type="GO" id="GO:0003825">
    <property type="term" value="F:alpha,alpha-trehalose-phosphate synthase (UDP-forming) activity"/>
    <property type="evidence" value="ECO:0007669"/>
    <property type="project" value="TreeGrafter"/>
</dbReference>
<dbReference type="PANTHER" id="PTHR10788:SF106">
    <property type="entry name" value="BCDNA.GH08860"/>
    <property type="match status" value="1"/>
</dbReference>
<dbReference type="Proteomes" id="UP000198775">
    <property type="component" value="Unassembled WGS sequence"/>
</dbReference>
<dbReference type="OrthoDB" id="79955at2157"/>
<gene>
    <name evidence="2" type="ORF">SAMN05216388_101929</name>
</gene>
<feature type="region of interest" description="Disordered" evidence="1">
    <location>
        <begin position="101"/>
        <end position="125"/>
    </location>
</feature>
<name>A0A1H8SG27_9EURY</name>
<dbReference type="PANTHER" id="PTHR10788">
    <property type="entry name" value="TREHALOSE-6-PHOSPHATE SYNTHASE"/>
    <property type="match status" value="1"/>
</dbReference>
<evidence type="ECO:0000256" key="1">
    <source>
        <dbReference type="SAM" id="MobiDB-lite"/>
    </source>
</evidence>
<dbReference type="Pfam" id="PF00982">
    <property type="entry name" value="Glyco_transf_20"/>
    <property type="match status" value="1"/>
</dbReference>
<dbReference type="SUPFAM" id="SSF53756">
    <property type="entry name" value="UDP-Glycosyltransferase/glycogen phosphorylase"/>
    <property type="match status" value="1"/>
</dbReference>
<dbReference type="CDD" id="cd03788">
    <property type="entry name" value="GT20_TPS"/>
    <property type="match status" value="1"/>
</dbReference>
<dbReference type="AlphaFoldDB" id="A0A1H8SG27"/>
<reference evidence="3" key="1">
    <citation type="submission" date="2016-10" db="EMBL/GenBank/DDBJ databases">
        <authorList>
            <person name="Varghese N."/>
            <person name="Submissions S."/>
        </authorList>
    </citation>
    <scope>NUCLEOTIDE SEQUENCE [LARGE SCALE GENOMIC DNA]</scope>
    <source>
        <strain evidence="3">IBRC-M 10043</strain>
    </source>
</reference>
<dbReference type="Gene3D" id="3.40.50.2000">
    <property type="entry name" value="Glycogen Phosphorylase B"/>
    <property type="match status" value="2"/>
</dbReference>